<gene>
    <name evidence="2" type="ORF">AWJ20_635</name>
</gene>
<dbReference type="RefSeq" id="XP_018734861.1">
    <property type="nucleotide sequence ID" value="XM_018882587.1"/>
</dbReference>
<reference evidence="2 3" key="1">
    <citation type="submission" date="2016-02" db="EMBL/GenBank/DDBJ databases">
        <title>Complete genome sequence and transcriptome regulation of the pentose utilising yeast Sugiyamaella lignohabitans.</title>
        <authorList>
            <person name="Bellasio M."/>
            <person name="Peymann A."/>
            <person name="Valli M."/>
            <person name="Sipitzky M."/>
            <person name="Graf A."/>
            <person name="Sauer M."/>
            <person name="Marx H."/>
            <person name="Mattanovich D."/>
        </authorList>
    </citation>
    <scope>NUCLEOTIDE SEQUENCE [LARGE SCALE GENOMIC DNA]</scope>
    <source>
        <strain evidence="2 3">CBS 10342</strain>
    </source>
</reference>
<dbReference type="GeneID" id="30037689"/>
<feature type="region of interest" description="Disordered" evidence="1">
    <location>
        <begin position="16"/>
        <end position="73"/>
    </location>
</feature>
<dbReference type="OrthoDB" id="10507257at2759"/>
<dbReference type="AlphaFoldDB" id="A0A167D232"/>
<protein>
    <submittedName>
        <fullName evidence="2">Uncharacterized protein</fullName>
    </submittedName>
</protein>
<dbReference type="KEGG" id="slb:AWJ20_635"/>
<accession>A0A167D232</accession>
<dbReference type="EMBL" id="CP014501">
    <property type="protein sequence ID" value="ANB12384.1"/>
    <property type="molecule type" value="Genomic_DNA"/>
</dbReference>
<evidence type="ECO:0000313" key="2">
    <source>
        <dbReference type="EMBL" id="ANB12384.1"/>
    </source>
</evidence>
<organism evidence="2 3">
    <name type="scientific">Sugiyamaella lignohabitans</name>
    <dbReference type="NCBI Taxonomy" id="796027"/>
    <lineage>
        <taxon>Eukaryota</taxon>
        <taxon>Fungi</taxon>
        <taxon>Dikarya</taxon>
        <taxon>Ascomycota</taxon>
        <taxon>Saccharomycotina</taxon>
        <taxon>Dipodascomycetes</taxon>
        <taxon>Dipodascales</taxon>
        <taxon>Trichomonascaceae</taxon>
        <taxon>Sugiyamaella</taxon>
    </lineage>
</organism>
<sequence length="88" mass="9147">MAIDMTGIFISFKKSNKASKAPKVDAWTHTPLPDLSTESNNPVKSSMTSSMSSSSSSSGPTNKSREPATACSKSLAAILTPRAALTSL</sequence>
<name>A0A167D232_9ASCO</name>
<feature type="compositionally biased region" description="Low complexity" evidence="1">
    <location>
        <begin position="45"/>
        <end position="58"/>
    </location>
</feature>
<proteinExistence type="predicted"/>
<evidence type="ECO:0000313" key="3">
    <source>
        <dbReference type="Proteomes" id="UP000189580"/>
    </source>
</evidence>
<keyword evidence="3" id="KW-1185">Reference proteome</keyword>
<dbReference type="Proteomes" id="UP000189580">
    <property type="component" value="Chromosome a"/>
</dbReference>
<evidence type="ECO:0000256" key="1">
    <source>
        <dbReference type="SAM" id="MobiDB-lite"/>
    </source>
</evidence>